<evidence type="ECO:0000313" key="1">
    <source>
        <dbReference type="EMBL" id="ASP47407.1"/>
    </source>
</evidence>
<reference evidence="2 3" key="1">
    <citation type="submission" date="2017-08" db="EMBL/GenBank/DDBJ databases">
        <title>Complete genome of Colwellia sp. NB097-1, a psychrophile bacterium ioslated from Bering Sea.</title>
        <authorList>
            <person name="Chen X."/>
        </authorList>
    </citation>
    <scope>NUCLEOTIDE SEQUENCE [LARGE SCALE GENOMIC DNA]</scope>
    <source>
        <strain evidence="2 3">NB097-1</strain>
    </source>
</reference>
<dbReference type="AlphaFoldDB" id="A0A222GD67"/>
<evidence type="ECO:0000313" key="3">
    <source>
        <dbReference type="Proteomes" id="UP000202259"/>
    </source>
</evidence>
<accession>A0A222GD67</accession>
<organism evidence="2 3">
    <name type="scientific">Cognaticolwellia beringensis</name>
    <dbReference type="NCBI Taxonomy" id="1967665"/>
    <lineage>
        <taxon>Bacteria</taxon>
        <taxon>Pseudomonadati</taxon>
        <taxon>Pseudomonadota</taxon>
        <taxon>Gammaproteobacteria</taxon>
        <taxon>Alteromonadales</taxon>
        <taxon>Colwelliaceae</taxon>
        <taxon>Cognaticolwellia</taxon>
    </lineage>
</organism>
<proteinExistence type="predicted"/>
<dbReference type="Proteomes" id="UP000202259">
    <property type="component" value="Chromosome"/>
</dbReference>
<dbReference type="KEGG" id="cber:B5D82_19765"/>
<name>A0A222GD67_9GAMM</name>
<gene>
    <name evidence="1" type="ORF">B5D82_06330</name>
    <name evidence="2" type="ORF">B5D82_19765</name>
</gene>
<dbReference type="KEGG" id="cber:B5D82_06330"/>
<dbReference type="Gene3D" id="1.10.10.10">
    <property type="entry name" value="Winged helix-like DNA-binding domain superfamily/Winged helix DNA-binding domain"/>
    <property type="match status" value="1"/>
</dbReference>
<dbReference type="OrthoDB" id="6227054at2"/>
<sequence length="128" mass="14957">MNNNEIESIKIQSNNLYKEVCDPTSLIYINLEETTLKAIVDKFLDTKTSKTDFNVLINLMDFWDKKTSFIYVESFDLFRLKTGVVLTNGNLSRAIKSLEEKGFIIKVGYHNKLEYLFNIPFQLLKDNF</sequence>
<evidence type="ECO:0000313" key="2">
    <source>
        <dbReference type="EMBL" id="ASP49806.1"/>
    </source>
</evidence>
<keyword evidence="3" id="KW-1185">Reference proteome</keyword>
<dbReference type="EMBL" id="CP020465">
    <property type="protein sequence ID" value="ASP47407.1"/>
    <property type="molecule type" value="Genomic_DNA"/>
</dbReference>
<dbReference type="RefSeq" id="WP_081150034.1">
    <property type="nucleotide sequence ID" value="NZ_CP020465.1"/>
</dbReference>
<dbReference type="EMBL" id="CP020465">
    <property type="protein sequence ID" value="ASP49806.1"/>
    <property type="molecule type" value="Genomic_DNA"/>
</dbReference>
<protein>
    <submittedName>
        <fullName evidence="2">Uncharacterized protein</fullName>
    </submittedName>
</protein>
<dbReference type="InterPro" id="IPR036388">
    <property type="entry name" value="WH-like_DNA-bd_sf"/>
</dbReference>